<dbReference type="HOGENOM" id="CLU_2013145_0_0_0"/>
<dbReference type="STRING" id="756272.Plabr_2405"/>
<sequence length="123" mass="13475">MAKQVLSVGQCIPDDGSILRFLSSHFDVQVTRSPDKEDALSRIRTTRFDLILVNRKLDADYSEGMDVIKSIQADPDINTTPVMLVSNYADAQEKAVVAGAEQGFGKNDLGDSSLAERLQKFLG</sequence>
<reference evidence="3" key="1">
    <citation type="submission" date="2011-02" db="EMBL/GenBank/DDBJ databases">
        <title>The complete genome of Planctomyces brasiliensis DSM 5305.</title>
        <authorList>
            <person name="Lucas S."/>
            <person name="Copeland A."/>
            <person name="Lapidus A."/>
            <person name="Bruce D."/>
            <person name="Goodwin L."/>
            <person name="Pitluck S."/>
            <person name="Kyrpides N."/>
            <person name="Mavromatis K."/>
            <person name="Pagani I."/>
            <person name="Ivanova N."/>
            <person name="Ovchinnikova G."/>
            <person name="Lu M."/>
            <person name="Detter J.C."/>
            <person name="Han C."/>
            <person name="Land M."/>
            <person name="Hauser L."/>
            <person name="Markowitz V."/>
            <person name="Cheng J.-F."/>
            <person name="Hugenholtz P."/>
            <person name="Woyke T."/>
            <person name="Wu D."/>
            <person name="Tindall B."/>
            <person name="Pomrenke H.G."/>
            <person name="Brambilla E."/>
            <person name="Klenk H.-P."/>
            <person name="Eisen J.A."/>
        </authorList>
    </citation>
    <scope>NUCLEOTIDE SEQUENCE [LARGE SCALE GENOMIC DNA]</scope>
    <source>
        <strain evidence="3">ATCC 49424 / DSM 5305 / JCM 21570 / NBRC 103401 / IFAM 1448</strain>
    </source>
</reference>
<dbReference type="KEGG" id="pbs:Plabr_2405"/>
<dbReference type="InterPro" id="IPR001789">
    <property type="entry name" value="Sig_transdc_resp-reg_receiver"/>
</dbReference>
<dbReference type="InterPro" id="IPR011006">
    <property type="entry name" value="CheY-like_superfamily"/>
</dbReference>
<gene>
    <name evidence="2" type="ordered locus">Plabr_2405</name>
</gene>
<dbReference type="AlphaFoldDB" id="F0SN02"/>
<accession>F0SN02</accession>
<dbReference type="CDD" id="cd00156">
    <property type="entry name" value="REC"/>
    <property type="match status" value="1"/>
</dbReference>
<dbReference type="Pfam" id="PF00072">
    <property type="entry name" value="Response_reg"/>
    <property type="match status" value="1"/>
</dbReference>
<protein>
    <recommendedName>
        <fullName evidence="1">Response regulatory domain-containing protein</fullName>
    </recommendedName>
</protein>
<dbReference type="GO" id="GO:0000160">
    <property type="term" value="P:phosphorelay signal transduction system"/>
    <property type="evidence" value="ECO:0007669"/>
    <property type="project" value="InterPro"/>
</dbReference>
<dbReference type="EMBL" id="CP002546">
    <property type="protein sequence ID" value="ADY60006.1"/>
    <property type="molecule type" value="Genomic_DNA"/>
</dbReference>
<feature type="domain" description="Response regulatory" evidence="1">
    <location>
        <begin position="25"/>
        <end position="102"/>
    </location>
</feature>
<proteinExistence type="predicted"/>
<organism evidence="2 3">
    <name type="scientific">Rubinisphaera brasiliensis (strain ATCC 49424 / DSM 5305 / JCM 21570 / IAM 15109 / NBRC 103401 / IFAM 1448)</name>
    <name type="common">Planctomyces brasiliensis</name>
    <dbReference type="NCBI Taxonomy" id="756272"/>
    <lineage>
        <taxon>Bacteria</taxon>
        <taxon>Pseudomonadati</taxon>
        <taxon>Planctomycetota</taxon>
        <taxon>Planctomycetia</taxon>
        <taxon>Planctomycetales</taxon>
        <taxon>Planctomycetaceae</taxon>
        <taxon>Rubinisphaera</taxon>
    </lineage>
</organism>
<name>F0SN02_RUBBR</name>
<evidence type="ECO:0000259" key="1">
    <source>
        <dbReference type="Pfam" id="PF00072"/>
    </source>
</evidence>
<dbReference type="OrthoDB" id="279132at2"/>
<dbReference type="RefSeq" id="WP_013628730.1">
    <property type="nucleotide sequence ID" value="NC_015174.1"/>
</dbReference>
<dbReference type="SUPFAM" id="SSF52172">
    <property type="entry name" value="CheY-like"/>
    <property type="match status" value="1"/>
</dbReference>
<dbReference type="eggNOG" id="COG0745">
    <property type="taxonomic scope" value="Bacteria"/>
</dbReference>
<keyword evidence="3" id="KW-1185">Reference proteome</keyword>
<evidence type="ECO:0000313" key="2">
    <source>
        <dbReference type="EMBL" id="ADY60006.1"/>
    </source>
</evidence>
<dbReference type="Proteomes" id="UP000006860">
    <property type="component" value="Chromosome"/>
</dbReference>
<dbReference type="Gene3D" id="3.40.50.2300">
    <property type="match status" value="1"/>
</dbReference>
<evidence type="ECO:0000313" key="3">
    <source>
        <dbReference type="Proteomes" id="UP000006860"/>
    </source>
</evidence>